<organism evidence="2">
    <name type="scientific">Rhizophora mucronata</name>
    <name type="common">Asiatic mangrove</name>
    <dbReference type="NCBI Taxonomy" id="61149"/>
    <lineage>
        <taxon>Eukaryota</taxon>
        <taxon>Viridiplantae</taxon>
        <taxon>Streptophyta</taxon>
        <taxon>Embryophyta</taxon>
        <taxon>Tracheophyta</taxon>
        <taxon>Spermatophyta</taxon>
        <taxon>Magnoliopsida</taxon>
        <taxon>eudicotyledons</taxon>
        <taxon>Gunneridae</taxon>
        <taxon>Pentapetalae</taxon>
        <taxon>rosids</taxon>
        <taxon>fabids</taxon>
        <taxon>Malpighiales</taxon>
        <taxon>Rhizophoraceae</taxon>
        <taxon>Rhizophora</taxon>
    </lineage>
</organism>
<feature type="region of interest" description="Disordered" evidence="1">
    <location>
        <begin position="1"/>
        <end position="20"/>
    </location>
</feature>
<evidence type="ECO:0000256" key="1">
    <source>
        <dbReference type="SAM" id="MobiDB-lite"/>
    </source>
</evidence>
<evidence type="ECO:0000313" key="2">
    <source>
        <dbReference type="EMBL" id="MBX71800.1"/>
    </source>
</evidence>
<reference evidence="2" key="1">
    <citation type="submission" date="2018-02" db="EMBL/GenBank/DDBJ databases">
        <title>Rhizophora mucronata_Transcriptome.</title>
        <authorList>
            <person name="Meera S.P."/>
            <person name="Sreeshan A."/>
            <person name="Augustine A."/>
        </authorList>
    </citation>
    <scope>NUCLEOTIDE SEQUENCE</scope>
    <source>
        <tissue evidence="2">Leaf</tissue>
    </source>
</reference>
<dbReference type="AlphaFoldDB" id="A0A2P2QXR4"/>
<dbReference type="EMBL" id="GGEC01091316">
    <property type="protein sequence ID" value="MBX71800.1"/>
    <property type="molecule type" value="Transcribed_RNA"/>
</dbReference>
<name>A0A2P2QXR4_RHIMU</name>
<proteinExistence type="predicted"/>
<protein>
    <submittedName>
        <fullName evidence="2">Uncharacterized protein</fullName>
    </submittedName>
</protein>
<accession>A0A2P2QXR4</accession>
<sequence length="20" mass="2506">MDMEQNTQKDLMKSYRFPSR</sequence>